<proteinExistence type="predicted"/>
<name>A0A7Y8UW69_9PSED</name>
<evidence type="ECO:0008006" key="3">
    <source>
        <dbReference type="Google" id="ProtNLM"/>
    </source>
</evidence>
<reference evidence="1 2" key="1">
    <citation type="submission" date="2020-05" db="EMBL/GenBank/DDBJ databases">
        <title>Onion-isolated Pseudomonas sp.</title>
        <authorList>
            <person name="Fujikawa T."/>
            <person name="Sawada H."/>
        </authorList>
    </citation>
    <scope>NUCLEOTIDE SEQUENCE [LARGE SCALE GENOMIC DNA]</scope>
    <source>
        <strain evidence="1 2">MAFF 301512</strain>
    </source>
</reference>
<evidence type="ECO:0000313" key="2">
    <source>
        <dbReference type="Proteomes" id="UP000543908"/>
    </source>
</evidence>
<comment type="caution">
    <text evidence="1">The sequence shown here is derived from an EMBL/GenBank/DDBJ whole genome shotgun (WGS) entry which is preliminary data.</text>
</comment>
<evidence type="ECO:0000313" key="1">
    <source>
        <dbReference type="EMBL" id="NWN60818.1"/>
    </source>
</evidence>
<dbReference type="SUPFAM" id="SSF89447">
    <property type="entry name" value="AbrB/MazE/MraZ-like"/>
    <property type="match status" value="1"/>
</dbReference>
<gene>
    <name evidence="1" type="ORF">HT123_06285</name>
</gene>
<organism evidence="1 2">
    <name type="scientific">Pseudomonas allii</name>
    <dbReference type="NCBI Taxonomy" id="2740531"/>
    <lineage>
        <taxon>Bacteria</taxon>
        <taxon>Pseudomonadati</taxon>
        <taxon>Pseudomonadota</taxon>
        <taxon>Gammaproteobacteria</taxon>
        <taxon>Pseudomonadales</taxon>
        <taxon>Pseudomonadaceae</taxon>
        <taxon>Pseudomonas</taxon>
    </lineage>
</organism>
<dbReference type="Proteomes" id="UP000543908">
    <property type="component" value="Unassembled WGS sequence"/>
</dbReference>
<dbReference type="RefSeq" id="WP_179040639.1">
    <property type="nucleotide sequence ID" value="NZ_JABUHS010000040.1"/>
</dbReference>
<dbReference type="EMBL" id="JABUHS010000040">
    <property type="protein sequence ID" value="NWN60818.1"/>
    <property type="molecule type" value="Genomic_DNA"/>
</dbReference>
<dbReference type="InterPro" id="IPR037914">
    <property type="entry name" value="SpoVT-AbrB_sf"/>
</dbReference>
<protein>
    <recommendedName>
        <fullName evidence="3">SpoVT-AbrB domain-containing protein</fullName>
    </recommendedName>
</protein>
<dbReference type="AlphaFoldDB" id="A0A7Y8UW69"/>
<sequence>MYVPLPAQLLKEAGLALGDRLSIEVRDGVIELRRLPDTAASSMALALALRAETHMAYRRALNTYLPIPPDATEHAIHELIEAGFSASHLQALCDQGKILPAMQERVIPLKTLVSRCKESQSLSLEESDRLFRLVHVIGKRLPNPS</sequence>
<accession>A0A7Y8UW69</accession>